<name>A0A2S2DGU8_9BURK</name>
<organism evidence="1 2">
    <name type="scientific">Massilia oculi</name>
    <dbReference type="NCBI Taxonomy" id="945844"/>
    <lineage>
        <taxon>Bacteria</taxon>
        <taxon>Pseudomonadati</taxon>
        <taxon>Pseudomonadota</taxon>
        <taxon>Betaproteobacteria</taxon>
        <taxon>Burkholderiales</taxon>
        <taxon>Oxalobacteraceae</taxon>
        <taxon>Telluria group</taxon>
        <taxon>Massilia</taxon>
    </lineage>
</organism>
<evidence type="ECO:0000313" key="2">
    <source>
        <dbReference type="Proteomes" id="UP000245820"/>
    </source>
</evidence>
<evidence type="ECO:0008006" key="3">
    <source>
        <dbReference type="Google" id="ProtNLM"/>
    </source>
</evidence>
<dbReference type="AlphaFoldDB" id="A0A2S2DGU8"/>
<dbReference type="EMBL" id="CP029343">
    <property type="protein sequence ID" value="AWL04613.1"/>
    <property type="molecule type" value="Genomic_DNA"/>
</dbReference>
<reference evidence="1 2" key="1">
    <citation type="submission" date="2018-05" db="EMBL/GenBank/DDBJ databases">
        <title>Complete genome sequence of Massilia oculi sp. nov. CCUG 43427T (=DSM 26321T), the type strain of M. oculi, and comparison with genome sequences of other Massilia strains.</title>
        <authorList>
            <person name="Zhu B."/>
        </authorList>
    </citation>
    <scope>NUCLEOTIDE SEQUENCE [LARGE SCALE GENOMIC DNA]</scope>
    <source>
        <strain evidence="1 2">CCUG 43427</strain>
    </source>
</reference>
<dbReference type="KEGG" id="mtim:DIR46_09285"/>
<dbReference type="OrthoDB" id="8780708at2"/>
<dbReference type="RefSeq" id="WP_109344989.1">
    <property type="nucleotide sequence ID" value="NZ_CP029343.1"/>
</dbReference>
<evidence type="ECO:0000313" key="1">
    <source>
        <dbReference type="EMBL" id="AWL04613.1"/>
    </source>
</evidence>
<sequence length="63" mass="7213">MNTTEQASAQTWFDQLMKVQRLGFQRTAEGWLVTLDGFLMSHGETQEVAIGWAYVMSHKSAYE</sequence>
<accession>A0A2S2DGU8</accession>
<dbReference type="Proteomes" id="UP000245820">
    <property type="component" value="Chromosome"/>
</dbReference>
<proteinExistence type="predicted"/>
<keyword evidence="2" id="KW-1185">Reference proteome</keyword>
<gene>
    <name evidence="1" type="ORF">DIR46_09285</name>
</gene>
<protein>
    <recommendedName>
        <fullName evidence="3">PH domain-containing protein</fullName>
    </recommendedName>
</protein>